<gene>
    <name evidence="2" type="ORF">LSALG_LOCUS41564</name>
</gene>
<evidence type="ECO:0000259" key="1">
    <source>
        <dbReference type="Pfam" id="PF18995"/>
    </source>
</evidence>
<accession>A0AA36A213</accession>
<reference evidence="2" key="1">
    <citation type="submission" date="2023-04" db="EMBL/GenBank/DDBJ databases">
        <authorList>
            <person name="Vijverberg K."/>
            <person name="Xiong W."/>
            <person name="Schranz E."/>
        </authorList>
    </citation>
    <scope>NUCLEOTIDE SEQUENCE</scope>
</reference>
<dbReference type="InterPro" id="IPR044046">
    <property type="entry name" value="E3_ligase_UBR-like_C"/>
</dbReference>
<evidence type="ECO:0000313" key="3">
    <source>
        <dbReference type="Proteomes" id="UP001177003"/>
    </source>
</evidence>
<feature type="domain" description="E3 ubiquitin-protein ligase UBR-like C-terminal" evidence="1">
    <location>
        <begin position="71"/>
        <end position="165"/>
    </location>
</feature>
<dbReference type="EMBL" id="OX465085">
    <property type="protein sequence ID" value="CAI9303105.1"/>
    <property type="molecule type" value="Genomic_DNA"/>
</dbReference>
<sequence length="189" mass="21133">MDAANYESSEHLLLLKQSLSLLQASADVSRRNEFLKSFPVKHKGGTGANLESVVHLLYEMYFPGNDKILGSSQLSDSMIMWDTLKYSLVSTEIAARSEKTSHATNYSISSLYEELRSSSGFILSLLLKIVHNIHAQNSLDVLLRLRCIQQFAKSIHANTLNELPGHTNRVEDNMMSILENADMGIRFSA</sequence>
<evidence type="ECO:0000313" key="2">
    <source>
        <dbReference type="EMBL" id="CAI9303105.1"/>
    </source>
</evidence>
<dbReference type="AlphaFoldDB" id="A0AA36A213"/>
<proteinExistence type="predicted"/>
<name>A0AA36A213_LACSI</name>
<organism evidence="2 3">
    <name type="scientific">Lactuca saligna</name>
    <name type="common">Willowleaf lettuce</name>
    <dbReference type="NCBI Taxonomy" id="75948"/>
    <lineage>
        <taxon>Eukaryota</taxon>
        <taxon>Viridiplantae</taxon>
        <taxon>Streptophyta</taxon>
        <taxon>Embryophyta</taxon>
        <taxon>Tracheophyta</taxon>
        <taxon>Spermatophyta</taxon>
        <taxon>Magnoliopsida</taxon>
        <taxon>eudicotyledons</taxon>
        <taxon>Gunneridae</taxon>
        <taxon>Pentapetalae</taxon>
        <taxon>asterids</taxon>
        <taxon>campanulids</taxon>
        <taxon>Asterales</taxon>
        <taxon>Asteraceae</taxon>
        <taxon>Cichorioideae</taxon>
        <taxon>Cichorieae</taxon>
        <taxon>Lactucinae</taxon>
        <taxon>Lactuca</taxon>
    </lineage>
</organism>
<protein>
    <recommendedName>
        <fullName evidence="1">E3 ubiquitin-protein ligase UBR-like C-terminal domain-containing protein</fullName>
    </recommendedName>
</protein>
<dbReference type="Pfam" id="PF18995">
    <property type="entry name" value="PRT6_C"/>
    <property type="match status" value="1"/>
</dbReference>
<dbReference type="Proteomes" id="UP001177003">
    <property type="component" value="Chromosome 9"/>
</dbReference>
<keyword evidence="3" id="KW-1185">Reference proteome</keyword>